<reference evidence="2" key="1">
    <citation type="submission" date="2023-05" db="EMBL/GenBank/DDBJ databases">
        <title>Genome and transcriptome analyses reveal genes involved in the formation of fine ridges on petal epidermal cells in Hibiscus trionum.</title>
        <authorList>
            <person name="Koshimizu S."/>
            <person name="Masuda S."/>
            <person name="Ishii T."/>
            <person name="Shirasu K."/>
            <person name="Hoshino A."/>
            <person name="Arita M."/>
        </authorList>
    </citation>
    <scope>NUCLEOTIDE SEQUENCE</scope>
    <source>
        <strain evidence="2">Hamamatsu line</strain>
    </source>
</reference>
<dbReference type="OrthoDB" id="748203at2759"/>
<evidence type="ECO:0000313" key="2">
    <source>
        <dbReference type="EMBL" id="GMJ03953.1"/>
    </source>
</evidence>
<protein>
    <submittedName>
        <fullName evidence="2">Uncharacterized protein</fullName>
    </submittedName>
</protein>
<sequence length="92" mass="9893">MSAVAELLDIIMKKDFGIGQSADQVASSPPIFCGSPPSMVSNPLVHDAHFGDESLTALQILSPSSPCTRMKFGYKLAIVRVEGFDCLNKDHI</sequence>
<keyword evidence="3" id="KW-1185">Reference proteome</keyword>
<evidence type="ECO:0000313" key="1">
    <source>
        <dbReference type="EMBL" id="GMJ03942.1"/>
    </source>
</evidence>
<dbReference type="PANTHER" id="PTHR33384:SF52">
    <property type="entry name" value="DUF3741 DOMAIN-CONTAINING PROTEIN"/>
    <property type="match status" value="1"/>
</dbReference>
<organism evidence="2 3">
    <name type="scientific">Hibiscus trionum</name>
    <name type="common">Flower of an hour</name>
    <dbReference type="NCBI Taxonomy" id="183268"/>
    <lineage>
        <taxon>Eukaryota</taxon>
        <taxon>Viridiplantae</taxon>
        <taxon>Streptophyta</taxon>
        <taxon>Embryophyta</taxon>
        <taxon>Tracheophyta</taxon>
        <taxon>Spermatophyta</taxon>
        <taxon>Magnoliopsida</taxon>
        <taxon>eudicotyledons</taxon>
        <taxon>Gunneridae</taxon>
        <taxon>Pentapetalae</taxon>
        <taxon>rosids</taxon>
        <taxon>malvids</taxon>
        <taxon>Malvales</taxon>
        <taxon>Malvaceae</taxon>
        <taxon>Malvoideae</taxon>
        <taxon>Hibiscus</taxon>
    </lineage>
</organism>
<proteinExistence type="predicted"/>
<dbReference type="Proteomes" id="UP001165190">
    <property type="component" value="Unassembled WGS sequence"/>
</dbReference>
<dbReference type="EMBL" id="BSYR01000038">
    <property type="protein sequence ID" value="GMJ03953.1"/>
    <property type="molecule type" value="Genomic_DNA"/>
</dbReference>
<name>A0A9W7MH08_HIBTR</name>
<evidence type="ECO:0000313" key="3">
    <source>
        <dbReference type="Proteomes" id="UP001165190"/>
    </source>
</evidence>
<dbReference type="PANTHER" id="PTHR33384">
    <property type="entry name" value="EXPRESSED PROTEIN"/>
    <property type="match status" value="1"/>
</dbReference>
<comment type="caution">
    <text evidence="2">The sequence shown here is derived from an EMBL/GenBank/DDBJ whole genome shotgun (WGS) entry which is preliminary data.</text>
</comment>
<dbReference type="AlphaFoldDB" id="A0A9W7MH08"/>
<accession>A0A9W7MH08</accession>
<gene>
    <name evidence="1" type="ORF">HRI_004063400</name>
    <name evidence="2" type="ORF">HRI_004064500</name>
</gene>
<dbReference type="EMBL" id="BSYR01000038">
    <property type="protein sequence ID" value="GMJ03942.1"/>
    <property type="molecule type" value="Genomic_DNA"/>
</dbReference>